<keyword evidence="3 7" id="KW-0812">Transmembrane</keyword>
<dbReference type="InterPro" id="IPR011701">
    <property type="entry name" value="MFS"/>
</dbReference>
<feature type="transmembrane region" description="Helical" evidence="7">
    <location>
        <begin position="128"/>
        <end position="157"/>
    </location>
</feature>
<evidence type="ECO:0000256" key="5">
    <source>
        <dbReference type="ARBA" id="ARBA00022989"/>
    </source>
</evidence>
<dbReference type="PROSITE" id="PS50850">
    <property type="entry name" value="MFS"/>
    <property type="match status" value="1"/>
</dbReference>
<dbReference type="PANTHER" id="PTHR11662">
    <property type="entry name" value="SOLUTE CARRIER FAMILY 17"/>
    <property type="match status" value="1"/>
</dbReference>
<evidence type="ECO:0000259" key="8">
    <source>
        <dbReference type="PROSITE" id="PS50850"/>
    </source>
</evidence>
<name>A0AAN7NX00_9COLE</name>
<comment type="caution">
    <text evidence="9">The sequence shown here is derived from an EMBL/GenBank/DDBJ whole genome shotgun (WGS) entry which is preliminary data.</text>
</comment>
<evidence type="ECO:0000256" key="2">
    <source>
        <dbReference type="ARBA" id="ARBA00022448"/>
    </source>
</evidence>
<feature type="transmembrane region" description="Helical" evidence="7">
    <location>
        <begin position="445"/>
        <end position="464"/>
    </location>
</feature>
<evidence type="ECO:0000256" key="6">
    <source>
        <dbReference type="ARBA" id="ARBA00023136"/>
    </source>
</evidence>
<evidence type="ECO:0000256" key="4">
    <source>
        <dbReference type="ARBA" id="ARBA00022847"/>
    </source>
</evidence>
<dbReference type="PANTHER" id="PTHR11662:SF77">
    <property type="entry name" value="MAJOR FACILITATOR SUPERFAMILY TRANSPORTER 17, ISOFORM F"/>
    <property type="match status" value="1"/>
</dbReference>
<evidence type="ECO:0000256" key="3">
    <source>
        <dbReference type="ARBA" id="ARBA00022692"/>
    </source>
</evidence>
<feature type="transmembrane region" description="Helical" evidence="7">
    <location>
        <begin position="409"/>
        <end position="433"/>
    </location>
</feature>
<keyword evidence="4" id="KW-0769">Symport</keyword>
<dbReference type="Gene3D" id="1.20.1250.20">
    <property type="entry name" value="MFS general substrate transporter like domains"/>
    <property type="match status" value="2"/>
</dbReference>
<protein>
    <recommendedName>
        <fullName evidence="8">Major facilitator superfamily (MFS) profile domain-containing protein</fullName>
    </recommendedName>
</protein>
<proteinExistence type="predicted"/>
<dbReference type="InterPro" id="IPR020846">
    <property type="entry name" value="MFS_dom"/>
</dbReference>
<evidence type="ECO:0000313" key="10">
    <source>
        <dbReference type="Proteomes" id="UP001353858"/>
    </source>
</evidence>
<comment type="subcellular location">
    <subcellularLocation>
        <location evidence="1">Membrane</location>
        <topology evidence="1">Multi-pass membrane protein</topology>
    </subcellularLocation>
</comment>
<dbReference type="GO" id="GO:0015293">
    <property type="term" value="F:symporter activity"/>
    <property type="evidence" value="ECO:0007669"/>
    <property type="project" value="UniProtKB-KW"/>
</dbReference>
<feature type="transmembrane region" description="Helical" evidence="7">
    <location>
        <begin position="28"/>
        <end position="48"/>
    </location>
</feature>
<reference evidence="10" key="1">
    <citation type="submission" date="2023-01" db="EMBL/GenBank/DDBJ databases">
        <title>Key to firefly adult light organ development and bioluminescence: homeobox transcription factors regulate luciferase expression and transportation to peroxisome.</title>
        <authorList>
            <person name="Fu X."/>
        </authorList>
    </citation>
    <scope>NUCLEOTIDE SEQUENCE [LARGE SCALE GENOMIC DNA]</scope>
</reference>
<keyword evidence="5 7" id="KW-1133">Transmembrane helix</keyword>
<gene>
    <name evidence="9" type="ORF">RN001_014050</name>
</gene>
<feature type="transmembrane region" description="Helical" evidence="7">
    <location>
        <begin position="214"/>
        <end position="234"/>
    </location>
</feature>
<dbReference type="InterPro" id="IPR050382">
    <property type="entry name" value="MFS_Na/Anion_cotransporter"/>
</dbReference>
<evidence type="ECO:0000256" key="1">
    <source>
        <dbReference type="ARBA" id="ARBA00004141"/>
    </source>
</evidence>
<evidence type="ECO:0000256" key="7">
    <source>
        <dbReference type="SAM" id="Phobius"/>
    </source>
</evidence>
<feature type="domain" description="Major facilitator superfamily (MFS) profile" evidence="8">
    <location>
        <begin position="29"/>
        <end position="469"/>
    </location>
</feature>
<feature type="transmembrane region" description="Helical" evidence="7">
    <location>
        <begin position="163"/>
        <end position="179"/>
    </location>
</feature>
<feature type="transmembrane region" description="Helical" evidence="7">
    <location>
        <begin position="315"/>
        <end position="335"/>
    </location>
</feature>
<keyword evidence="6 7" id="KW-0472">Membrane</keyword>
<dbReference type="GO" id="GO:0006820">
    <property type="term" value="P:monoatomic anion transport"/>
    <property type="evidence" value="ECO:0007669"/>
    <property type="project" value="TreeGrafter"/>
</dbReference>
<dbReference type="Proteomes" id="UP001353858">
    <property type="component" value="Unassembled WGS sequence"/>
</dbReference>
<evidence type="ECO:0000313" key="9">
    <source>
        <dbReference type="EMBL" id="KAK4874690.1"/>
    </source>
</evidence>
<keyword evidence="10" id="KW-1185">Reference proteome</keyword>
<feature type="transmembrane region" description="Helical" evidence="7">
    <location>
        <begin position="356"/>
        <end position="389"/>
    </location>
</feature>
<dbReference type="Pfam" id="PF07690">
    <property type="entry name" value="MFS_1"/>
    <property type="match status" value="1"/>
</dbReference>
<accession>A0AAN7NX00</accession>
<dbReference type="GO" id="GO:0016020">
    <property type="term" value="C:membrane"/>
    <property type="evidence" value="ECO:0007669"/>
    <property type="project" value="UniProtKB-SubCell"/>
</dbReference>
<organism evidence="9 10">
    <name type="scientific">Aquatica leii</name>
    <dbReference type="NCBI Taxonomy" id="1421715"/>
    <lineage>
        <taxon>Eukaryota</taxon>
        <taxon>Metazoa</taxon>
        <taxon>Ecdysozoa</taxon>
        <taxon>Arthropoda</taxon>
        <taxon>Hexapoda</taxon>
        <taxon>Insecta</taxon>
        <taxon>Pterygota</taxon>
        <taxon>Neoptera</taxon>
        <taxon>Endopterygota</taxon>
        <taxon>Coleoptera</taxon>
        <taxon>Polyphaga</taxon>
        <taxon>Elateriformia</taxon>
        <taxon>Elateroidea</taxon>
        <taxon>Lampyridae</taxon>
        <taxon>Luciolinae</taxon>
        <taxon>Aquatica</taxon>
    </lineage>
</organism>
<dbReference type="EMBL" id="JARPUR010000006">
    <property type="protein sequence ID" value="KAK4874690.1"/>
    <property type="molecule type" value="Genomic_DNA"/>
</dbReference>
<dbReference type="InterPro" id="IPR036259">
    <property type="entry name" value="MFS_trans_sf"/>
</dbReference>
<dbReference type="SUPFAM" id="SSF103473">
    <property type="entry name" value="MFS general substrate transporter"/>
    <property type="match status" value="1"/>
</dbReference>
<dbReference type="FunFam" id="1.20.1250.20:FF:000003">
    <property type="entry name" value="Solute carrier family 17 member 3"/>
    <property type="match status" value="1"/>
</dbReference>
<keyword evidence="2" id="KW-0813">Transport</keyword>
<sequence length="509" mass="57469">MSYRNSVQNNLNNVFYKHCCFGWMPARLVLYLLSLSGISVSFIMRIAINLTILAMVKEKPAVENFNSSETCYETTNTTNAAIDYGGTLDWSIDVQYYILTSFYWTYILSQIFGGIAAQKFGTKKVFGWSLFITSICNLCIPVCSSIHYVIVIILQAIHGLSQGFTWPAIYAVIGHWIPIQERSRFVTCFQGLSLGTTLANLMSGFIIAKIGWAYVFYAIGTIGLLCSLLWFLLIHDKPEQHPRISKQELRYIQENREQSLHSQKKIPWVSILTSLPVWAIGITSFGRMWLCSVILVYGPLYLKTIIGLKVELNGLLLGVSSFAAFLSALFFSFISDKLVAHKLVSLRFNRKMFSTIGQVIPGVFAIVIGHLNCNISLIITTWFLIQIFLTAGFPGSMTNIVDISPSYTAPVSAFVQCILLLPTILATLLVKTLLQEENSSKSWRIIFYISSGVVIGTSLFYTIFASAEVQSWDRSRSLRKRNKRKKEKLDNDTIELYELDDLTNQSTRF</sequence>
<dbReference type="AlphaFoldDB" id="A0AAN7NX00"/>
<dbReference type="FunFam" id="1.20.1250.20:FF:000157">
    <property type="entry name" value="Inorganic phosphate cotransporter"/>
    <property type="match status" value="1"/>
</dbReference>
<feature type="transmembrane region" description="Helical" evidence="7">
    <location>
        <begin position="266"/>
        <end position="295"/>
    </location>
</feature>
<feature type="transmembrane region" description="Helical" evidence="7">
    <location>
        <begin position="94"/>
        <end position="116"/>
    </location>
</feature>